<evidence type="ECO:0000259" key="2">
    <source>
        <dbReference type="PROSITE" id="PS50102"/>
    </source>
</evidence>
<dbReference type="InterPro" id="IPR007201">
    <property type="entry name" value="Mei2-like_Rrm_C"/>
</dbReference>
<organism evidence="3 4">
    <name type="scientific">Symbiodinium natans</name>
    <dbReference type="NCBI Taxonomy" id="878477"/>
    <lineage>
        <taxon>Eukaryota</taxon>
        <taxon>Sar</taxon>
        <taxon>Alveolata</taxon>
        <taxon>Dinophyceae</taxon>
        <taxon>Suessiales</taxon>
        <taxon>Symbiodiniaceae</taxon>
        <taxon>Symbiodinium</taxon>
    </lineage>
</organism>
<feature type="domain" description="RRM" evidence="2">
    <location>
        <begin position="175"/>
        <end position="260"/>
    </location>
</feature>
<evidence type="ECO:0000313" key="4">
    <source>
        <dbReference type="Proteomes" id="UP000604046"/>
    </source>
</evidence>
<dbReference type="GO" id="GO:0003723">
    <property type="term" value="F:RNA binding"/>
    <property type="evidence" value="ECO:0007669"/>
    <property type="project" value="UniProtKB-UniRule"/>
</dbReference>
<evidence type="ECO:0000313" key="3">
    <source>
        <dbReference type="EMBL" id="CAE7373718.1"/>
    </source>
</evidence>
<dbReference type="EMBL" id="CAJNDS010002209">
    <property type="protein sequence ID" value="CAE7373718.1"/>
    <property type="molecule type" value="Genomic_DNA"/>
</dbReference>
<protein>
    <submittedName>
        <fullName evidence="3">ML3 protein</fullName>
    </submittedName>
</protein>
<dbReference type="OrthoDB" id="417481at2759"/>
<dbReference type="InterPro" id="IPR000504">
    <property type="entry name" value="RRM_dom"/>
</dbReference>
<dbReference type="AlphaFoldDB" id="A0A812Q298"/>
<proteinExistence type="predicted"/>
<gene>
    <name evidence="3" type="primary">ML3</name>
    <name evidence="3" type="ORF">SNAT2548_LOCUS20416</name>
</gene>
<dbReference type="InterPro" id="IPR012677">
    <property type="entry name" value="Nucleotide-bd_a/b_plait_sf"/>
</dbReference>
<comment type="caution">
    <text evidence="3">The sequence shown here is derived from an EMBL/GenBank/DDBJ whole genome shotgun (WGS) entry which is preliminary data.</text>
</comment>
<name>A0A812Q298_9DINO</name>
<dbReference type="PROSITE" id="PS50102">
    <property type="entry name" value="RRM"/>
    <property type="match status" value="1"/>
</dbReference>
<dbReference type="Pfam" id="PF04059">
    <property type="entry name" value="RRM_2"/>
    <property type="match status" value="1"/>
</dbReference>
<dbReference type="Gene3D" id="3.30.70.330">
    <property type="match status" value="1"/>
</dbReference>
<keyword evidence="1" id="KW-0694">RNA-binding</keyword>
<keyword evidence="4" id="KW-1185">Reference proteome</keyword>
<evidence type="ECO:0000256" key="1">
    <source>
        <dbReference type="PROSITE-ProRule" id="PRU00176"/>
    </source>
</evidence>
<dbReference type="Proteomes" id="UP000604046">
    <property type="component" value="Unassembled WGS sequence"/>
</dbReference>
<dbReference type="SUPFAM" id="SSF54928">
    <property type="entry name" value="RNA-binding domain, RBD"/>
    <property type="match status" value="1"/>
</dbReference>
<dbReference type="InterPro" id="IPR035979">
    <property type="entry name" value="RBD_domain_sf"/>
</dbReference>
<reference evidence="3" key="1">
    <citation type="submission" date="2021-02" db="EMBL/GenBank/DDBJ databases">
        <authorList>
            <person name="Dougan E. K."/>
            <person name="Rhodes N."/>
            <person name="Thang M."/>
            <person name="Chan C."/>
        </authorList>
    </citation>
    <scope>NUCLEOTIDE SEQUENCE</scope>
</reference>
<accession>A0A812Q298</accession>
<sequence length="296" mass="33307">MTQNPEYAEPVPHLLGRLTEAAWQPSDCQPSCQPILSAPVFAAQPSHGYMDHYAVAPFQETALAMSPSSMYPCECAKAPQLPQPAGYAVVNVAVPVEAVTKTKPQLLLDPFLQPPDAPKFQHSKETRQCNWRKALAPGLVQQDQQGRAGNPEQTLQQPITMDAQRVASLFEDGKTTIMLRNIPNRYTCEEMLHDVISAGFDQMFDFFYLPMDFSSKRNRGYAFINFTSSRAARAFALAFHGRQLNRYHSKKILEVVPAVTQGYKANFAKYFEKDAGRIKNDFFRPMLFACEAFELD</sequence>